<dbReference type="EMBL" id="PIPO01000004">
    <property type="protein sequence ID" value="RUO32435.1"/>
    <property type="molecule type" value="Genomic_DNA"/>
</dbReference>
<keyword evidence="2" id="KW-1185">Reference proteome</keyword>
<dbReference type="Gene3D" id="3.90.850.10">
    <property type="entry name" value="Fumarylacetoacetase-like, C-terminal domain"/>
    <property type="match status" value="1"/>
</dbReference>
<dbReference type="NCBIfam" id="NF040903">
    <property type="entry name" value="GguC"/>
    <property type="match status" value="1"/>
</dbReference>
<name>A0A432WF96_9GAMM</name>
<dbReference type="AlphaFoldDB" id="A0A432WF96"/>
<comment type="caution">
    <text evidence="1">The sequence shown here is derived from an EMBL/GenBank/DDBJ whole genome shotgun (WGS) entry which is preliminary data.</text>
</comment>
<dbReference type="InterPro" id="IPR009645">
    <property type="entry name" value="GguC"/>
</dbReference>
<evidence type="ECO:0000313" key="2">
    <source>
        <dbReference type="Proteomes" id="UP000287823"/>
    </source>
</evidence>
<dbReference type="PIRSF" id="PIRSF033905">
    <property type="entry name" value="UCP033905"/>
    <property type="match status" value="1"/>
</dbReference>
<dbReference type="GO" id="GO:0003824">
    <property type="term" value="F:catalytic activity"/>
    <property type="evidence" value="ECO:0007669"/>
    <property type="project" value="InterPro"/>
</dbReference>
<gene>
    <name evidence="1" type="ORF">CWE14_09815</name>
</gene>
<proteinExistence type="predicted"/>
<sequence>MRLIQYVTQAGKQQTGVVNGDNTITPLNNVASVYELASKALHNKVALVELIHKLQSDEQVSYDQIITENRLLSPYTHKDPAHLYVTGTGLTHLGSADTRATMHAQGAGSDNAELTDSMKMFKAGVERGKPKSGEPGAQPEWFYKGNGSIIVQPGQTINSPHFALDAGEEPEIAGLYINDENGQPYRIGFALGNEFSDHITEKENYLLLAHSKLRQCAIGPEIFIGELPTHIEGYSRIIRDGKVLWEKPFLSGEDNMSHSIENLEHHHFKYPLFRNPGDAHVHFFGTATLSFGDGVSTQAGDTFEIVAEVFGRPLRNELQIEQHRTIQSVTNL</sequence>
<dbReference type="Proteomes" id="UP000287823">
    <property type="component" value="Unassembled WGS sequence"/>
</dbReference>
<evidence type="ECO:0000313" key="1">
    <source>
        <dbReference type="EMBL" id="RUO32435.1"/>
    </source>
</evidence>
<protein>
    <submittedName>
        <fullName evidence="1">FAH family protein</fullName>
    </submittedName>
</protein>
<accession>A0A432WF96</accession>
<organism evidence="1 2">
    <name type="scientific">Aliidiomarina soli</name>
    <dbReference type="NCBI Taxonomy" id="1928574"/>
    <lineage>
        <taxon>Bacteria</taxon>
        <taxon>Pseudomonadati</taxon>
        <taxon>Pseudomonadota</taxon>
        <taxon>Gammaproteobacteria</taxon>
        <taxon>Alteromonadales</taxon>
        <taxon>Idiomarinaceae</taxon>
        <taxon>Aliidiomarina</taxon>
    </lineage>
</organism>
<reference evidence="1 2" key="1">
    <citation type="journal article" date="2011" name="Front. Microbiol.">
        <title>Genomic signatures of strain selection and enhancement in Bacillus atrophaeus var. globigii, a historical biowarfare simulant.</title>
        <authorList>
            <person name="Gibbons H.S."/>
            <person name="Broomall S.M."/>
            <person name="McNew L.A."/>
            <person name="Daligault H."/>
            <person name="Chapman C."/>
            <person name="Bruce D."/>
            <person name="Karavis M."/>
            <person name="Krepps M."/>
            <person name="McGregor P.A."/>
            <person name="Hong C."/>
            <person name="Park K.H."/>
            <person name="Akmal A."/>
            <person name="Feldman A."/>
            <person name="Lin J.S."/>
            <person name="Chang W.E."/>
            <person name="Higgs B.W."/>
            <person name="Demirev P."/>
            <person name="Lindquist J."/>
            <person name="Liem A."/>
            <person name="Fochler E."/>
            <person name="Read T.D."/>
            <person name="Tapia R."/>
            <person name="Johnson S."/>
            <person name="Bishop-Lilly K.A."/>
            <person name="Detter C."/>
            <person name="Han C."/>
            <person name="Sozhamannan S."/>
            <person name="Rosenzweig C.N."/>
            <person name="Skowronski E.W."/>
        </authorList>
    </citation>
    <scope>NUCLEOTIDE SEQUENCE [LARGE SCALE GENOMIC DNA]</scope>
    <source>
        <strain evidence="1 2">Y4G10-17</strain>
    </source>
</reference>
<dbReference type="RefSeq" id="WP_126799213.1">
    <property type="nucleotide sequence ID" value="NZ_PIPO01000004.1"/>
</dbReference>
<dbReference type="SUPFAM" id="SSF56529">
    <property type="entry name" value="FAH"/>
    <property type="match status" value="1"/>
</dbReference>
<dbReference type="InterPro" id="IPR036663">
    <property type="entry name" value="Fumarylacetoacetase_C_sf"/>
</dbReference>